<name>A0A841STV4_9BACL</name>
<comment type="caution">
    <text evidence="1">The sequence shown here is derived from an EMBL/GenBank/DDBJ whole genome shotgun (WGS) entry which is preliminary data.</text>
</comment>
<sequence length="100" mass="11417">MSIKSKDQAELMGLVKNIRLGMATAEASALRLRKSGDTRFEDKMIGLFLHEIGGRIRQSYGQAFKKELDRYSNLDLVQFYISAGFDREVEELLTLDDRLS</sequence>
<dbReference type="RefSeq" id="WP_185118575.1">
    <property type="nucleotide sequence ID" value="NZ_JACJVQ010000004.1"/>
</dbReference>
<accession>A0A841STV4</accession>
<evidence type="ECO:0000313" key="1">
    <source>
        <dbReference type="EMBL" id="MBB6633330.1"/>
    </source>
</evidence>
<dbReference type="AlphaFoldDB" id="A0A841STV4"/>
<organism evidence="1 2">
    <name type="scientific">Cohnella thailandensis</name>
    <dbReference type="NCBI Taxonomy" id="557557"/>
    <lineage>
        <taxon>Bacteria</taxon>
        <taxon>Bacillati</taxon>
        <taxon>Bacillota</taxon>
        <taxon>Bacilli</taxon>
        <taxon>Bacillales</taxon>
        <taxon>Paenibacillaceae</taxon>
        <taxon>Cohnella</taxon>
    </lineage>
</organism>
<protein>
    <submittedName>
        <fullName evidence="1">Uncharacterized protein</fullName>
    </submittedName>
</protein>
<proteinExistence type="predicted"/>
<keyword evidence="2" id="KW-1185">Reference proteome</keyword>
<dbReference type="Proteomes" id="UP000535838">
    <property type="component" value="Unassembled WGS sequence"/>
</dbReference>
<evidence type="ECO:0000313" key="2">
    <source>
        <dbReference type="Proteomes" id="UP000535838"/>
    </source>
</evidence>
<reference evidence="1 2" key="1">
    <citation type="submission" date="2020-08" db="EMBL/GenBank/DDBJ databases">
        <title>Cohnella phylogeny.</title>
        <authorList>
            <person name="Dunlap C."/>
        </authorList>
    </citation>
    <scope>NUCLEOTIDE SEQUENCE [LARGE SCALE GENOMIC DNA]</scope>
    <source>
        <strain evidence="1 2">DSM 25241</strain>
    </source>
</reference>
<dbReference type="EMBL" id="JACJVQ010000004">
    <property type="protein sequence ID" value="MBB6633330.1"/>
    <property type="molecule type" value="Genomic_DNA"/>
</dbReference>
<gene>
    <name evidence="1" type="ORF">H7B67_04345</name>
</gene>